<feature type="transmembrane region" description="Helical" evidence="12">
    <location>
        <begin position="588"/>
        <end position="611"/>
    </location>
</feature>
<protein>
    <recommendedName>
        <fullName evidence="15">Proton pump-interactor 1</fullName>
    </recommendedName>
</protein>
<evidence type="ECO:0000256" key="10">
    <source>
        <dbReference type="SAM" id="Coils"/>
    </source>
</evidence>
<keyword evidence="7 10" id="KW-0175">Coiled coil</keyword>
<evidence type="ECO:0000256" key="11">
    <source>
        <dbReference type="SAM" id="MobiDB-lite"/>
    </source>
</evidence>
<comment type="subcellular location">
    <subcellularLocation>
        <location evidence="1">Cell membrane</location>
        <topology evidence="1">Single-pass membrane protein</topology>
    </subcellularLocation>
    <subcellularLocation>
        <location evidence="2">Endoplasmic reticulum membrane</location>
        <topology evidence="2">Single-pass membrane protein</topology>
    </subcellularLocation>
</comment>
<keyword evidence="4 12" id="KW-0812">Transmembrane</keyword>
<evidence type="ECO:0000256" key="3">
    <source>
        <dbReference type="ARBA" id="ARBA00022475"/>
    </source>
</evidence>
<sequence>MVLEAVESELAHVPVEAGNEENNSMLHEKENGDMNGLNEPIKFGTHGADEPVNGETNIAAVDNLPKDAVDEWPAPKQYHYFYIMKYRSYDDQKLKVKLEQADNELRKLNQARFQVTEKLKAKRADRAQVIDQLRSLTAENKQFRMMMDEKRKEMEPLQQALGKLRGGNNRERGFGICSSEEELNYFIKSLQYRIQHESIPLTEEKQILREIKQLEGTRDKVIANAAVRAKIQDSLGEKETIQDQVKLIGGDLDGVRKDQQVIKAKIKQLDDEKEGIEKVINVFQEELAAVIEKRDKAFERIQELRKQREEGNACFYQNRSLLLKARELAAKKDVEALKELSDTEVDKFVSLWTSTKAVRDDYEKRILSSLDMRLLSKDARMRNPGEKQLVTVEAPTPSEVEIVSKSDVKQPKEDKAPLQIHTASVQKEQKENKNKPQKDTKSKVTDIEDTEGITGLGKLEKDPPTKRNVVDEAKLKEIKREEEMAKAKMALERKKKLAEKAATKAAEREKKAKKKAAASVSAPDTEETSEEVAASEVAEQEKAEGNVEAPVPSKTKERKENKIRPRTRPRGQDSLPRTMLKRKKPTNYWVWAAPAAALFVVMLLVIGYYYLL</sequence>
<evidence type="ECO:0000256" key="4">
    <source>
        <dbReference type="ARBA" id="ARBA00022692"/>
    </source>
</evidence>
<comment type="caution">
    <text evidence="13">The sequence shown here is derived from an EMBL/GenBank/DDBJ whole genome shotgun (WGS) entry which is preliminary data.</text>
</comment>
<gene>
    <name evidence="13" type="ORF">RJ640_004449</name>
</gene>
<keyword evidence="3" id="KW-1003">Cell membrane</keyword>
<evidence type="ECO:0000256" key="5">
    <source>
        <dbReference type="ARBA" id="ARBA00022824"/>
    </source>
</evidence>
<keyword evidence="6 12" id="KW-1133">Transmembrane helix</keyword>
<keyword evidence="5" id="KW-0256">Endoplasmic reticulum</keyword>
<keyword evidence="8 12" id="KW-0472">Membrane</keyword>
<feature type="compositionally biased region" description="Basic and acidic residues" evidence="11">
    <location>
        <begin position="404"/>
        <end position="416"/>
    </location>
</feature>
<feature type="region of interest" description="Disordered" evidence="11">
    <location>
        <begin position="404"/>
        <end position="480"/>
    </location>
</feature>
<evidence type="ECO:0008006" key="15">
    <source>
        <dbReference type="Google" id="ProtNLM"/>
    </source>
</evidence>
<feature type="coiled-coil region" evidence="10">
    <location>
        <begin position="266"/>
        <end position="307"/>
    </location>
</feature>
<dbReference type="InterPro" id="IPR055282">
    <property type="entry name" value="PPI1-4"/>
</dbReference>
<evidence type="ECO:0000256" key="6">
    <source>
        <dbReference type="ARBA" id="ARBA00022989"/>
    </source>
</evidence>
<comment type="similarity">
    <text evidence="9">Belongs to the plant Proton pump-interactor protein family.</text>
</comment>
<organism evidence="13 14">
    <name type="scientific">Escallonia rubra</name>
    <dbReference type="NCBI Taxonomy" id="112253"/>
    <lineage>
        <taxon>Eukaryota</taxon>
        <taxon>Viridiplantae</taxon>
        <taxon>Streptophyta</taxon>
        <taxon>Embryophyta</taxon>
        <taxon>Tracheophyta</taxon>
        <taxon>Spermatophyta</taxon>
        <taxon>Magnoliopsida</taxon>
        <taxon>eudicotyledons</taxon>
        <taxon>Gunneridae</taxon>
        <taxon>Pentapetalae</taxon>
        <taxon>asterids</taxon>
        <taxon>campanulids</taxon>
        <taxon>Escalloniales</taxon>
        <taxon>Escalloniaceae</taxon>
        <taxon>Escallonia</taxon>
    </lineage>
</organism>
<dbReference type="EMBL" id="JAVXUO010002917">
    <property type="protein sequence ID" value="KAK2968443.1"/>
    <property type="molecule type" value="Genomic_DNA"/>
</dbReference>
<feature type="compositionally biased region" description="Basic and acidic residues" evidence="11">
    <location>
        <begin position="499"/>
        <end position="510"/>
    </location>
</feature>
<evidence type="ECO:0000256" key="12">
    <source>
        <dbReference type="SAM" id="Phobius"/>
    </source>
</evidence>
<evidence type="ECO:0000256" key="1">
    <source>
        <dbReference type="ARBA" id="ARBA00004162"/>
    </source>
</evidence>
<feature type="coiled-coil region" evidence="10">
    <location>
        <begin position="91"/>
        <end position="153"/>
    </location>
</feature>
<dbReference type="AlphaFoldDB" id="A0AA88U1F8"/>
<keyword evidence="14" id="KW-1185">Reference proteome</keyword>
<reference evidence="13" key="1">
    <citation type="submission" date="2022-12" db="EMBL/GenBank/DDBJ databases">
        <title>Draft genome assemblies for two species of Escallonia (Escalloniales).</title>
        <authorList>
            <person name="Chanderbali A."/>
            <person name="Dervinis C."/>
            <person name="Anghel I."/>
            <person name="Soltis D."/>
            <person name="Soltis P."/>
            <person name="Zapata F."/>
        </authorList>
    </citation>
    <scope>NUCLEOTIDE SEQUENCE</scope>
    <source>
        <strain evidence="13">UCBG92.1500</strain>
        <tissue evidence="13">Leaf</tissue>
    </source>
</reference>
<dbReference type="PANTHER" id="PTHR32219:SF2">
    <property type="entry name" value="PROTON PUMP-INTERACTOR 1"/>
    <property type="match status" value="1"/>
</dbReference>
<evidence type="ECO:0000313" key="14">
    <source>
        <dbReference type="Proteomes" id="UP001187471"/>
    </source>
</evidence>
<evidence type="ECO:0000313" key="13">
    <source>
        <dbReference type="EMBL" id="KAK2968443.1"/>
    </source>
</evidence>
<feature type="compositionally biased region" description="Basic and acidic residues" evidence="11">
    <location>
        <begin position="458"/>
        <end position="480"/>
    </location>
</feature>
<dbReference type="GO" id="GO:0005886">
    <property type="term" value="C:plasma membrane"/>
    <property type="evidence" value="ECO:0007669"/>
    <property type="project" value="UniProtKB-SubCell"/>
</dbReference>
<evidence type="ECO:0000256" key="7">
    <source>
        <dbReference type="ARBA" id="ARBA00023054"/>
    </source>
</evidence>
<evidence type="ECO:0000256" key="8">
    <source>
        <dbReference type="ARBA" id="ARBA00023136"/>
    </source>
</evidence>
<feature type="region of interest" description="Disordered" evidence="11">
    <location>
        <begin position="499"/>
        <end position="579"/>
    </location>
</feature>
<evidence type="ECO:0000256" key="9">
    <source>
        <dbReference type="ARBA" id="ARBA00038080"/>
    </source>
</evidence>
<feature type="compositionally biased region" description="Basic and acidic residues" evidence="11">
    <location>
        <begin position="554"/>
        <end position="563"/>
    </location>
</feature>
<dbReference type="PANTHER" id="PTHR32219">
    <property type="entry name" value="RNA-BINDING PROTEIN YLMH-RELATED"/>
    <property type="match status" value="1"/>
</dbReference>
<dbReference type="Proteomes" id="UP001187471">
    <property type="component" value="Unassembled WGS sequence"/>
</dbReference>
<name>A0AA88U1F8_9ASTE</name>
<accession>A0AA88U1F8</accession>
<feature type="compositionally biased region" description="Basic and acidic residues" evidence="11">
    <location>
        <begin position="427"/>
        <end position="446"/>
    </location>
</feature>
<evidence type="ECO:0000256" key="2">
    <source>
        <dbReference type="ARBA" id="ARBA00004389"/>
    </source>
</evidence>
<dbReference type="GO" id="GO:0005789">
    <property type="term" value="C:endoplasmic reticulum membrane"/>
    <property type="evidence" value="ECO:0007669"/>
    <property type="project" value="UniProtKB-SubCell"/>
</dbReference>
<proteinExistence type="inferred from homology"/>